<keyword evidence="1" id="KW-0812">Transmembrane</keyword>
<feature type="domain" description="DUF2914" evidence="2">
    <location>
        <begin position="320"/>
        <end position="384"/>
    </location>
</feature>
<feature type="transmembrane region" description="Helical" evidence="1">
    <location>
        <begin position="247"/>
        <end position="264"/>
    </location>
</feature>
<keyword evidence="5" id="KW-1185">Reference proteome</keyword>
<gene>
    <name evidence="4" type="ORF">CJD38_08100</name>
</gene>
<feature type="transmembrane region" description="Helical" evidence="1">
    <location>
        <begin position="159"/>
        <end position="181"/>
    </location>
</feature>
<evidence type="ECO:0000259" key="3">
    <source>
        <dbReference type="Pfam" id="PF19346"/>
    </source>
</evidence>
<evidence type="ECO:0000256" key="1">
    <source>
        <dbReference type="SAM" id="Phobius"/>
    </source>
</evidence>
<accession>A0A2T5MFF9</accession>
<feature type="transmembrane region" description="Helical" evidence="1">
    <location>
        <begin position="193"/>
        <end position="212"/>
    </location>
</feature>
<organism evidence="4 5">
    <name type="scientific">Stenotrophobium rhamnosiphilum</name>
    <dbReference type="NCBI Taxonomy" id="2029166"/>
    <lineage>
        <taxon>Bacteria</taxon>
        <taxon>Pseudomonadati</taxon>
        <taxon>Pseudomonadota</taxon>
        <taxon>Gammaproteobacteria</taxon>
        <taxon>Nevskiales</taxon>
        <taxon>Nevskiaceae</taxon>
        <taxon>Stenotrophobium</taxon>
    </lineage>
</organism>
<dbReference type="EMBL" id="QANS01000003">
    <property type="protein sequence ID" value="PTU31302.1"/>
    <property type="molecule type" value="Genomic_DNA"/>
</dbReference>
<dbReference type="Pfam" id="PF11141">
    <property type="entry name" value="DUF2914"/>
    <property type="match status" value="1"/>
</dbReference>
<feature type="transmembrane region" description="Helical" evidence="1">
    <location>
        <begin position="69"/>
        <end position="88"/>
    </location>
</feature>
<keyword evidence="1" id="KW-1133">Transmembrane helix</keyword>
<dbReference type="AlphaFoldDB" id="A0A2T5MFF9"/>
<proteinExistence type="predicted"/>
<reference evidence="4 5" key="1">
    <citation type="submission" date="2018-04" db="EMBL/GenBank/DDBJ databases">
        <title>Novel species isolated from glacier.</title>
        <authorList>
            <person name="Liu Q."/>
            <person name="Xin Y.-H."/>
        </authorList>
    </citation>
    <scope>NUCLEOTIDE SEQUENCE [LARGE SCALE GENOMIC DNA]</scope>
    <source>
        <strain evidence="4 5">GT1R17</strain>
    </source>
</reference>
<keyword evidence="1" id="KW-0472">Membrane</keyword>
<dbReference type="Pfam" id="PF19346">
    <property type="entry name" value="DUF5924"/>
    <property type="match status" value="1"/>
</dbReference>
<evidence type="ECO:0000313" key="4">
    <source>
        <dbReference type="EMBL" id="PTU31302.1"/>
    </source>
</evidence>
<dbReference type="InterPro" id="IPR022606">
    <property type="entry name" value="DUF2914"/>
</dbReference>
<evidence type="ECO:0000313" key="5">
    <source>
        <dbReference type="Proteomes" id="UP000244248"/>
    </source>
</evidence>
<dbReference type="InterPro" id="IPR045968">
    <property type="entry name" value="DUF5924"/>
</dbReference>
<feature type="transmembrane region" description="Helical" evidence="1">
    <location>
        <begin position="131"/>
        <end position="153"/>
    </location>
</feature>
<name>A0A2T5MFF9_9GAMM</name>
<dbReference type="Proteomes" id="UP000244248">
    <property type="component" value="Unassembled WGS sequence"/>
</dbReference>
<feature type="transmembrane region" description="Helical" evidence="1">
    <location>
        <begin position="94"/>
        <end position="111"/>
    </location>
</feature>
<protein>
    <recommendedName>
        <fullName evidence="6">DUF2914 domain-containing protein</fullName>
    </recommendedName>
</protein>
<evidence type="ECO:0000259" key="2">
    <source>
        <dbReference type="Pfam" id="PF11141"/>
    </source>
</evidence>
<feature type="domain" description="DUF5924" evidence="3">
    <location>
        <begin position="54"/>
        <end position="304"/>
    </location>
</feature>
<comment type="caution">
    <text evidence="4">The sequence shown here is derived from an EMBL/GenBank/DDBJ whole genome shotgun (WGS) entry which is preliminary data.</text>
</comment>
<feature type="transmembrane region" description="Helical" evidence="1">
    <location>
        <begin position="218"/>
        <end position="235"/>
    </location>
</feature>
<evidence type="ECO:0008006" key="6">
    <source>
        <dbReference type="Google" id="ProtNLM"/>
    </source>
</evidence>
<sequence>MLLGGLAHEGGAITERCSPHRTFRNGGLRCANPPYVWHFLLTEQIDPTIPTASRLSRWLERALAFNQRYPWLLPLLSFAAGWLSFALVQRGEHLSRLIAALTLLGWIALLAEDFLGNWVARVTRGRLSENLVHFATQSLQIEILFFALPFLIAATHDDAGQIIFTGAAIIAAVGCTVDPLYTSRIAGTAARSVAFHAFCSFLAGLVVLPIALQLPLEKAVPLSLALTAVLTLLCVPRLFRGASRLRGCLRISVLLAVLAVVWFARSHIPPAGLVVKQSVITATVSDDLQPGAELKTISAADLANGIDAFVSVHAPLGLAQSVRFEWIHESELLDNIPATIKGGRAEGFRTYSRKQNFPLESRGRWTVNLRTPDGQLIARMNFRVS</sequence>